<gene>
    <name evidence="2" type="ORF">H0E82_05650</name>
</gene>
<keyword evidence="1" id="KW-0472">Membrane</keyword>
<sequence>MQSSLTSALATLRAQLDSAPWLRWALLVIAALASFFLLQALEEARTKAQHESIEQEAKLRQVRALQGQDVWLARAQESQELLDAMQAQIPVAATPGAAQAALQSWLGGLGNAIADSESVRISVDNAAALEEIPGVLRVRATLRAGMSAREAINIIRQIESAPSLVVIDSLDLRSDANRVVAIGLNAYYRTPEGPRTEPLP</sequence>
<dbReference type="RefSeq" id="WP_180544472.1">
    <property type="nucleotide sequence ID" value="NZ_JACCJZ010000013.1"/>
</dbReference>
<proteinExistence type="predicted"/>
<keyword evidence="3" id="KW-1185">Reference proteome</keyword>
<accession>A0A7Z0QP62</accession>
<name>A0A7Z0QP62_9GAMM</name>
<dbReference type="EMBL" id="JACCJZ010000013">
    <property type="protein sequence ID" value="NYZ62244.1"/>
    <property type="molecule type" value="Genomic_DNA"/>
</dbReference>
<keyword evidence="1" id="KW-0812">Transmembrane</keyword>
<reference evidence="2 3" key="1">
    <citation type="submission" date="2020-07" db="EMBL/GenBank/DDBJ databases">
        <title>isolation of Luteimonas sp. SJ-16.</title>
        <authorList>
            <person name="Huang X.-X."/>
            <person name="Xu L."/>
            <person name="Sun J.-Q."/>
        </authorList>
    </citation>
    <scope>NUCLEOTIDE SEQUENCE [LARGE SCALE GENOMIC DNA]</scope>
    <source>
        <strain evidence="2 3">SJ-16</strain>
    </source>
</reference>
<protein>
    <submittedName>
        <fullName evidence="2">Uncharacterized protein</fullName>
    </submittedName>
</protein>
<evidence type="ECO:0000313" key="2">
    <source>
        <dbReference type="EMBL" id="NYZ62244.1"/>
    </source>
</evidence>
<feature type="transmembrane region" description="Helical" evidence="1">
    <location>
        <begin position="21"/>
        <end position="41"/>
    </location>
</feature>
<organism evidence="2 3">
    <name type="scientific">Luteimonas deserti</name>
    <dbReference type="NCBI Taxonomy" id="2752306"/>
    <lineage>
        <taxon>Bacteria</taxon>
        <taxon>Pseudomonadati</taxon>
        <taxon>Pseudomonadota</taxon>
        <taxon>Gammaproteobacteria</taxon>
        <taxon>Lysobacterales</taxon>
        <taxon>Lysobacteraceae</taxon>
        <taxon>Luteimonas</taxon>
    </lineage>
</organism>
<comment type="caution">
    <text evidence="2">The sequence shown here is derived from an EMBL/GenBank/DDBJ whole genome shotgun (WGS) entry which is preliminary data.</text>
</comment>
<evidence type="ECO:0000256" key="1">
    <source>
        <dbReference type="SAM" id="Phobius"/>
    </source>
</evidence>
<dbReference type="Proteomes" id="UP000589896">
    <property type="component" value="Unassembled WGS sequence"/>
</dbReference>
<dbReference type="AlphaFoldDB" id="A0A7Z0QP62"/>
<evidence type="ECO:0000313" key="3">
    <source>
        <dbReference type="Proteomes" id="UP000589896"/>
    </source>
</evidence>
<keyword evidence="1" id="KW-1133">Transmembrane helix</keyword>